<dbReference type="Pfam" id="PF07734">
    <property type="entry name" value="FBA_1"/>
    <property type="match status" value="1"/>
</dbReference>
<dbReference type="InterPro" id="IPR050796">
    <property type="entry name" value="SCF_F-box_component"/>
</dbReference>
<feature type="domain" description="F-box" evidence="1">
    <location>
        <begin position="10"/>
        <end position="61"/>
    </location>
</feature>
<dbReference type="PANTHER" id="PTHR31672">
    <property type="entry name" value="BNACNNG10540D PROTEIN"/>
    <property type="match status" value="1"/>
</dbReference>
<dbReference type="SMART" id="SM00256">
    <property type="entry name" value="FBOX"/>
    <property type="match status" value="1"/>
</dbReference>
<dbReference type="SUPFAM" id="SSF81383">
    <property type="entry name" value="F-box domain"/>
    <property type="match status" value="1"/>
</dbReference>
<dbReference type="AlphaFoldDB" id="A0A176VPR1"/>
<evidence type="ECO:0000313" key="3">
    <source>
        <dbReference type="Proteomes" id="UP000077202"/>
    </source>
</evidence>
<accession>A0A176VPR1</accession>
<dbReference type="InterPro" id="IPR036047">
    <property type="entry name" value="F-box-like_dom_sf"/>
</dbReference>
<proteinExistence type="predicted"/>
<gene>
    <name evidence="2" type="ORF">AXG93_3544s1100</name>
</gene>
<dbReference type="Pfam" id="PF00646">
    <property type="entry name" value="F-box"/>
    <property type="match status" value="1"/>
</dbReference>
<dbReference type="EMBL" id="LVLJ01003018">
    <property type="protein sequence ID" value="OAE22898.1"/>
    <property type="molecule type" value="Genomic_DNA"/>
</dbReference>
<reference evidence="2" key="1">
    <citation type="submission" date="2016-03" db="EMBL/GenBank/DDBJ databases">
        <title>Mechanisms controlling the formation of the plant cell surface in tip-growing cells are functionally conserved among land plants.</title>
        <authorList>
            <person name="Honkanen S."/>
            <person name="Jones V.A."/>
            <person name="Morieri G."/>
            <person name="Champion C."/>
            <person name="Hetherington A.J."/>
            <person name="Kelly S."/>
            <person name="Saint-Marcoux D."/>
            <person name="Proust H."/>
            <person name="Prescott H."/>
            <person name="Dolan L."/>
        </authorList>
    </citation>
    <scope>NUCLEOTIDE SEQUENCE [LARGE SCALE GENOMIC DNA]</scope>
    <source>
        <tissue evidence="2">Whole gametophyte</tissue>
    </source>
</reference>
<evidence type="ECO:0000313" key="2">
    <source>
        <dbReference type="EMBL" id="OAE22898.1"/>
    </source>
</evidence>
<dbReference type="Gene3D" id="2.120.10.80">
    <property type="entry name" value="Kelch-type beta propeller"/>
    <property type="match status" value="1"/>
</dbReference>
<keyword evidence="3" id="KW-1185">Reference proteome</keyword>
<evidence type="ECO:0000259" key="1">
    <source>
        <dbReference type="PROSITE" id="PS50181"/>
    </source>
</evidence>
<dbReference type="PANTHER" id="PTHR31672:SF2">
    <property type="entry name" value="F-BOX DOMAIN-CONTAINING PROTEIN"/>
    <property type="match status" value="1"/>
</dbReference>
<dbReference type="SUPFAM" id="SSF117281">
    <property type="entry name" value="Kelch motif"/>
    <property type="match status" value="1"/>
</dbReference>
<protein>
    <recommendedName>
        <fullName evidence="1">F-box domain-containing protein</fullName>
    </recommendedName>
</protein>
<sequence length="468" mass="52455">MSIMLCDLLPELWSTLPHHLTEEVLRKLPFRILIKMRLVCKEWNNFILNGGLPPNPCTRNLLMSVAEDSAFLTSYNKEVKKWQQLSLSFVDVDLSAFTLVVSDGGLLCFQCDKSSDEFVVCNPLSQKWKRLPRVSVSSAPPESLSWDVAGLMVEKNGMSYKLIVIGRFKHEEENGSLETVMSIYESSTDAWVDADSQHMIARGSLISIRGKAVSSRGSLYTMARQKGDHFVDDWYLLKYDVQLKTWSRLAAPLGIGQPDVFEHQGQIYLVAQCWEAILGPELCVWKLDKAGQVWSKSKSIFRDLCVVFTRMPDHWSDKSRLLGDDTSVCICIGQERSVFAVGMESSGTIAVWAYDLKTECWSSLPPVSSDDFVPQVACAFQPSLSARLLPMVMLSPILISSVIHLPPSLGCGTALSTKHRRMLRASQSYDEKQEAKDPCLFRGVRLDQVGICNEGDGIRTRRVASYPP</sequence>
<dbReference type="Proteomes" id="UP000077202">
    <property type="component" value="Unassembled WGS sequence"/>
</dbReference>
<dbReference type="InterPro" id="IPR015915">
    <property type="entry name" value="Kelch-typ_b-propeller"/>
</dbReference>
<dbReference type="Gene3D" id="1.20.1280.50">
    <property type="match status" value="1"/>
</dbReference>
<dbReference type="PROSITE" id="PS50181">
    <property type="entry name" value="FBOX"/>
    <property type="match status" value="1"/>
</dbReference>
<name>A0A176VPR1_MARPO</name>
<dbReference type="InterPro" id="IPR006527">
    <property type="entry name" value="F-box-assoc_dom_typ1"/>
</dbReference>
<comment type="caution">
    <text evidence="2">The sequence shown here is derived from an EMBL/GenBank/DDBJ whole genome shotgun (WGS) entry which is preliminary data.</text>
</comment>
<organism evidence="2 3">
    <name type="scientific">Marchantia polymorpha subsp. ruderalis</name>
    <dbReference type="NCBI Taxonomy" id="1480154"/>
    <lineage>
        <taxon>Eukaryota</taxon>
        <taxon>Viridiplantae</taxon>
        <taxon>Streptophyta</taxon>
        <taxon>Embryophyta</taxon>
        <taxon>Marchantiophyta</taxon>
        <taxon>Marchantiopsida</taxon>
        <taxon>Marchantiidae</taxon>
        <taxon>Marchantiales</taxon>
        <taxon>Marchantiaceae</taxon>
        <taxon>Marchantia</taxon>
    </lineage>
</organism>
<dbReference type="InterPro" id="IPR001810">
    <property type="entry name" value="F-box_dom"/>
</dbReference>